<dbReference type="NCBIfam" id="TIGR00550">
    <property type="entry name" value="nadA"/>
    <property type="match status" value="1"/>
</dbReference>
<dbReference type="Gene3D" id="3.40.50.10800">
    <property type="entry name" value="NadA-like"/>
    <property type="match status" value="3"/>
</dbReference>
<reference evidence="11 12" key="1">
    <citation type="submission" date="2017-06" db="EMBL/GenBank/DDBJ databases">
        <title>Novel microbial phyla capable of carbon fixation and sulfur reduction in deep-sea sediments.</title>
        <authorList>
            <person name="Huang J."/>
            <person name="Baker B."/>
            <person name="Wang Y."/>
        </authorList>
    </citation>
    <scope>NUCLEOTIDE SEQUENCE [LARGE SCALE GENOMIC DNA]</scope>
    <source>
        <strain evidence="11">B3_LCP</strain>
    </source>
</reference>
<evidence type="ECO:0000256" key="10">
    <source>
        <dbReference type="NCBIfam" id="TIGR00550"/>
    </source>
</evidence>
<keyword evidence="6" id="KW-0808">Transferase</keyword>
<keyword evidence="9" id="KW-0411">Iron-sulfur</keyword>
<organism evidence="11 12">
    <name type="scientific">candidate division LCP-89 bacterium B3_LCP</name>
    <dbReference type="NCBI Taxonomy" id="2012998"/>
    <lineage>
        <taxon>Bacteria</taxon>
        <taxon>Pseudomonadati</taxon>
        <taxon>Bacteria division LCP-89</taxon>
    </lineage>
</organism>
<accession>A0A532V433</accession>
<comment type="cofactor">
    <cofactor evidence="1">
        <name>[4Fe-4S] cluster</name>
        <dbReference type="ChEBI" id="CHEBI:49883"/>
    </cofactor>
</comment>
<evidence type="ECO:0000313" key="11">
    <source>
        <dbReference type="EMBL" id="TKJ41908.1"/>
    </source>
</evidence>
<dbReference type="InterPro" id="IPR003473">
    <property type="entry name" value="NadA"/>
</dbReference>
<name>A0A532V433_UNCL8</name>
<dbReference type="GO" id="GO:0051539">
    <property type="term" value="F:4 iron, 4 sulfur cluster binding"/>
    <property type="evidence" value="ECO:0007669"/>
    <property type="project" value="UniProtKB-KW"/>
</dbReference>
<evidence type="ECO:0000256" key="3">
    <source>
        <dbReference type="ARBA" id="ARBA00012669"/>
    </source>
</evidence>
<dbReference type="EMBL" id="NJBN01000002">
    <property type="protein sequence ID" value="TKJ41908.1"/>
    <property type="molecule type" value="Genomic_DNA"/>
</dbReference>
<dbReference type="PANTHER" id="PTHR30573:SF0">
    <property type="entry name" value="QUINOLINATE SYNTHASE, CHLOROPLASTIC"/>
    <property type="match status" value="1"/>
</dbReference>
<dbReference type="GO" id="GO:0046872">
    <property type="term" value="F:metal ion binding"/>
    <property type="evidence" value="ECO:0007669"/>
    <property type="project" value="UniProtKB-KW"/>
</dbReference>
<dbReference type="AlphaFoldDB" id="A0A532V433"/>
<evidence type="ECO:0000256" key="9">
    <source>
        <dbReference type="ARBA" id="ARBA00023014"/>
    </source>
</evidence>
<evidence type="ECO:0000256" key="6">
    <source>
        <dbReference type="ARBA" id="ARBA00022679"/>
    </source>
</evidence>
<comment type="pathway">
    <text evidence="2">Cofactor biosynthesis; NAD(+) biosynthesis; quinolinate from iminoaspartate: step 1/1.</text>
</comment>
<evidence type="ECO:0000256" key="1">
    <source>
        <dbReference type="ARBA" id="ARBA00001966"/>
    </source>
</evidence>
<keyword evidence="5" id="KW-0662">Pyridine nucleotide biosynthesis</keyword>
<evidence type="ECO:0000256" key="5">
    <source>
        <dbReference type="ARBA" id="ARBA00022642"/>
    </source>
</evidence>
<protein>
    <recommendedName>
        <fullName evidence="3 10">Quinolinate synthase</fullName>
        <ecNumber evidence="3 10">2.5.1.72</ecNumber>
    </recommendedName>
</protein>
<evidence type="ECO:0000256" key="8">
    <source>
        <dbReference type="ARBA" id="ARBA00023004"/>
    </source>
</evidence>
<evidence type="ECO:0000256" key="2">
    <source>
        <dbReference type="ARBA" id="ARBA00005065"/>
    </source>
</evidence>
<dbReference type="InterPro" id="IPR036094">
    <property type="entry name" value="NadA_sf"/>
</dbReference>
<dbReference type="Proteomes" id="UP000319619">
    <property type="component" value="Unassembled WGS sequence"/>
</dbReference>
<keyword evidence="4" id="KW-0004">4Fe-4S</keyword>
<keyword evidence="7" id="KW-0479">Metal-binding</keyword>
<dbReference type="GO" id="GO:0008987">
    <property type="term" value="F:quinolinate synthetase A activity"/>
    <property type="evidence" value="ECO:0007669"/>
    <property type="project" value="UniProtKB-UniRule"/>
</dbReference>
<dbReference type="PANTHER" id="PTHR30573">
    <property type="entry name" value="QUINOLINATE SYNTHETASE A"/>
    <property type="match status" value="1"/>
</dbReference>
<evidence type="ECO:0000256" key="4">
    <source>
        <dbReference type="ARBA" id="ARBA00022485"/>
    </source>
</evidence>
<evidence type="ECO:0000256" key="7">
    <source>
        <dbReference type="ARBA" id="ARBA00022723"/>
    </source>
</evidence>
<dbReference type="GO" id="GO:0034628">
    <property type="term" value="P:'de novo' NAD+ biosynthetic process from L-aspartate"/>
    <property type="evidence" value="ECO:0007669"/>
    <property type="project" value="TreeGrafter"/>
</dbReference>
<evidence type="ECO:0000313" key="12">
    <source>
        <dbReference type="Proteomes" id="UP000319619"/>
    </source>
</evidence>
<gene>
    <name evidence="11" type="ORF">CEE37_04495</name>
</gene>
<dbReference type="EC" id="2.5.1.72" evidence="3 10"/>
<dbReference type="NCBIfam" id="NF006878">
    <property type="entry name" value="PRK09375.1-2"/>
    <property type="match status" value="1"/>
</dbReference>
<dbReference type="UniPathway" id="UPA00253">
    <property type="reaction ID" value="UER00327"/>
</dbReference>
<keyword evidence="8" id="KW-0408">Iron</keyword>
<dbReference type="Pfam" id="PF02445">
    <property type="entry name" value="NadA"/>
    <property type="match status" value="1"/>
</dbReference>
<comment type="caution">
    <text evidence="11">The sequence shown here is derived from an EMBL/GenBank/DDBJ whole genome shotgun (WGS) entry which is preliminary data.</text>
</comment>
<dbReference type="SUPFAM" id="SSF142754">
    <property type="entry name" value="NadA-like"/>
    <property type="match status" value="1"/>
</dbReference>
<proteinExistence type="predicted"/>
<sequence length="314" mass="35070">MDVREYSTLPVDELVSRIKRAKKKKNAVLLVHNYQRMEVQQLADFLGDSLGLAREATRTDADIIVFCGVDFMAETAKILNPDKKVLLPDHRADCPMARMIDAPLLTEAKRKYPGAVVVTYVNSTAEVKALSDICCTSSNAIKVVKSLGDKQIIFTPDKNLAEYCRQHTGADIIPWEGHCYVHDQFTTEDVKIALEMHPDAIFIAHPECRMEVLSIADHVASTTGMVNFVTDNQDEIREKGIIIGTEIGLVEQINTEYPDLPLYPLTSTAICATQKLTNLAKVAWCIETQSNEIILDEEVRCRAYGAVKRMIDIS</sequence>